<name>A0ABV4MBE7_9VIBR</name>
<organism evidence="1 2">
    <name type="scientific">Vibrio cortegadensis</name>
    <dbReference type="NCBI Taxonomy" id="1328770"/>
    <lineage>
        <taxon>Bacteria</taxon>
        <taxon>Pseudomonadati</taxon>
        <taxon>Pseudomonadota</taxon>
        <taxon>Gammaproteobacteria</taxon>
        <taxon>Vibrionales</taxon>
        <taxon>Vibrionaceae</taxon>
        <taxon>Vibrio</taxon>
    </lineage>
</organism>
<dbReference type="Pfam" id="PF09611">
    <property type="entry name" value="Cas_Csy1"/>
    <property type="match status" value="1"/>
</dbReference>
<keyword evidence="2" id="KW-1185">Reference proteome</keyword>
<evidence type="ECO:0000313" key="1">
    <source>
        <dbReference type="EMBL" id="MEZ8196854.1"/>
    </source>
</evidence>
<dbReference type="RefSeq" id="WP_371731110.1">
    <property type="nucleotide sequence ID" value="NZ_JBGOOT010000027.1"/>
</dbReference>
<gene>
    <name evidence="1" type="primary">csy1</name>
    <name evidence="1" type="ORF">ACED38_18475</name>
</gene>
<evidence type="ECO:0000313" key="2">
    <source>
        <dbReference type="Proteomes" id="UP001569153"/>
    </source>
</evidence>
<dbReference type="Proteomes" id="UP001569153">
    <property type="component" value="Unassembled WGS sequence"/>
</dbReference>
<accession>A0ABV4MBE7</accession>
<reference evidence="1 2" key="1">
    <citation type="submission" date="2024-06" db="EMBL/GenBank/DDBJ databases">
        <authorList>
            <person name="Steensen K."/>
            <person name="Seneca J."/>
            <person name="Bartlau N."/>
            <person name="Yu A.X."/>
            <person name="Polz M.F."/>
        </authorList>
    </citation>
    <scope>NUCLEOTIDE SEQUENCE [LARGE SCALE GENOMIC DNA]</scope>
    <source>
        <strain evidence="1 2">FF146</strain>
    </source>
</reference>
<dbReference type="EMBL" id="JBGOOT010000027">
    <property type="protein sequence ID" value="MEZ8196854.1"/>
    <property type="molecule type" value="Genomic_DNA"/>
</dbReference>
<dbReference type="NCBIfam" id="TIGR02564">
    <property type="entry name" value="cas_Csy1"/>
    <property type="match status" value="1"/>
</dbReference>
<proteinExistence type="predicted"/>
<dbReference type="InterPro" id="IPR013397">
    <property type="entry name" value="CRISPR-assoc_prot_Csy1"/>
</dbReference>
<sequence length="435" mass="49767">MAESLTKAIHHFIEDRYQTKREALDKDHEKERSQATTAQDIESVEAKFAKKREKLLFEHDVSNWLDNASKLASKISMATHIAKFTHSSSKGSSFLAEVFDSDPRYLDTNSISEPAIDIAVSDAKAAYVGSFMRLEDQQGISLYEYFKNEDYSSLTAFTTNQPQLESWITGLSEALKDTQPSSHTFGKQVYFPVNDGFYHLLIPLYSSSISQGIYDEIQYCRFSKGMKEVRGAKKIHLWHESYLVSYPNIAMTSIGGSNAQNVSKLNSGRRGINYLFSTRPPEWQSQLKAPLTSDNIFTHPELRYATRFAIKRLVSFLIQVNQQERESNLAIRNKIKRLVDEVIDEVFAKVSQWQQLPLGWSDEANELPAAQCRWLDPNNSKRDQHDDQWLQDIAKAFGGWLVDNVNHFAKDELSLGLVESNQWQEAFKQALREIS</sequence>
<protein>
    <submittedName>
        <fullName evidence="1">Type I-F CRISPR-associated protein Csy1</fullName>
    </submittedName>
</protein>
<comment type="caution">
    <text evidence="1">The sequence shown here is derived from an EMBL/GenBank/DDBJ whole genome shotgun (WGS) entry which is preliminary data.</text>
</comment>